<dbReference type="AlphaFoldDB" id="A0A914R8F5"/>
<dbReference type="WBParaSite" id="PEQ_0000293901-mRNA-1">
    <property type="protein sequence ID" value="PEQ_0000293901-mRNA-1"/>
    <property type="gene ID" value="PEQ_0000293901"/>
</dbReference>
<accession>A0A914R8F5</accession>
<sequence length="85" mass="9168">MSSVVDTAMLHTRKRSSTIGNILAIDAVQNDLTKSNKECTYKSLSVRDLRSSSAMLSISQSIEDEAPPVECIMGMFLAPVACSSE</sequence>
<protein>
    <submittedName>
        <fullName evidence="2">Uncharacterized protein</fullName>
    </submittedName>
</protein>
<name>A0A914R8F5_PAREQ</name>
<organism evidence="1 2">
    <name type="scientific">Parascaris equorum</name>
    <name type="common">Equine roundworm</name>
    <dbReference type="NCBI Taxonomy" id="6256"/>
    <lineage>
        <taxon>Eukaryota</taxon>
        <taxon>Metazoa</taxon>
        <taxon>Ecdysozoa</taxon>
        <taxon>Nematoda</taxon>
        <taxon>Chromadorea</taxon>
        <taxon>Rhabditida</taxon>
        <taxon>Spirurina</taxon>
        <taxon>Ascaridomorpha</taxon>
        <taxon>Ascaridoidea</taxon>
        <taxon>Ascarididae</taxon>
        <taxon>Parascaris</taxon>
    </lineage>
</organism>
<evidence type="ECO:0000313" key="2">
    <source>
        <dbReference type="WBParaSite" id="PEQ_0000293901-mRNA-1"/>
    </source>
</evidence>
<proteinExistence type="predicted"/>
<reference evidence="2" key="1">
    <citation type="submission" date="2022-11" db="UniProtKB">
        <authorList>
            <consortium name="WormBaseParasite"/>
        </authorList>
    </citation>
    <scope>IDENTIFICATION</scope>
</reference>
<dbReference type="Proteomes" id="UP000887564">
    <property type="component" value="Unplaced"/>
</dbReference>
<keyword evidence="1" id="KW-1185">Reference proteome</keyword>
<evidence type="ECO:0000313" key="1">
    <source>
        <dbReference type="Proteomes" id="UP000887564"/>
    </source>
</evidence>